<evidence type="ECO:0000313" key="2">
    <source>
        <dbReference type="EMBL" id="MFC3552485.1"/>
    </source>
</evidence>
<name>A0ABV7RWZ3_9GAMM</name>
<reference evidence="3" key="1">
    <citation type="journal article" date="2019" name="Int. J. Syst. Evol. Microbiol.">
        <title>The Global Catalogue of Microorganisms (GCM) 10K type strain sequencing project: providing services to taxonomists for standard genome sequencing and annotation.</title>
        <authorList>
            <consortium name="The Broad Institute Genomics Platform"/>
            <consortium name="The Broad Institute Genome Sequencing Center for Infectious Disease"/>
            <person name="Wu L."/>
            <person name="Ma J."/>
        </authorList>
    </citation>
    <scope>NUCLEOTIDE SEQUENCE [LARGE SCALE GENOMIC DNA]</scope>
    <source>
        <strain evidence="3">KCTC 42875</strain>
    </source>
</reference>
<dbReference type="EMBL" id="JBHRXK010000015">
    <property type="protein sequence ID" value="MFC3552485.1"/>
    <property type="molecule type" value="Genomic_DNA"/>
</dbReference>
<keyword evidence="1" id="KW-1133">Transmembrane helix</keyword>
<evidence type="ECO:0000256" key="1">
    <source>
        <dbReference type="SAM" id="Phobius"/>
    </source>
</evidence>
<gene>
    <name evidence="2" type="ORF">ACFOLC_15885</name>
</gene>
<keyword evidence="1" id="KW-0812">Transmembrane</keyword>
<proteinExistence type="predicted"/>
<protein>
    <submittedName>
        <fullName evidence="2">Uncharacterized protein</fullName>
    </submittedName>
</protein>
<feature type="transmembrane region" description="Helical" evidence="1">
    <location>
        <begin position="115"/>
        <end position="135"/>
    </location>
</feature>
<feature type="transmembrane region" description="Helical" evidence="1">
    <location>
        <begin position="52"/>
        <end position="73"/>
    </location>
</feature>
<dbReference type="RefSeq" id="WP_386760246.1">
    <property type="nucleotide sequence ID" value="NZ_JBHRXK010000015.1"/>
</dbReference>
<feature type="transmembrane region" description="Helical" evidence="1">
    <location>
        <begin position="21"/>
        <end position="46"/>
    </location>
</feature>
<dbReference type="Proteomes" id="UP001595740">
    <property type="component" value="Unassembled WGS sequence"/>
</dbReference>
<keyword evidence="3" id="KW-1185">Reference proteome</keyword>
<evidence type="ECO:0000313" key="3">
    <source>
        <dbReference type="Proteomes" id="UP001595740"/>
    </source>
</evidence>
<keyword evidence="1" id="KW-0472">Membrane</keyword>
<organism evidence="2 3">
    <name type="scientific">Lysobacter cavernae</name>
    <dbReference type="NCBI Taxonomy" id="1685901"/>
    <lineage>
        <taxon>Bacteria</taxon>
        <taxon>Pseudomonadati</taxon>
        <taxon>Pseudomonadota</taxon>
        <taxon>Gammaproteobacteria</taxon>
        <taxon>Lysobacterales</taxon>
        <taxon>Lysobacteraceae</taxon>
        <taxon>Lysobacter</taxon>
    </lineage>
</organism>
<accession>A0ABV7RWZ3</accession>
<comment type="caution">
    <text evidence="2">The sequence shown here is derived from an EMBL/GenBank/DDBJ whole genome shotgun (WGS) entry which is preliminary data.</text>
</comment>
<sequence length="150" mass="16590">MTQESFRHWQGKSIDQKQSASTLMFGLSAGSLAFTASLLDGVTAYIGCFQSVLFHLHGAVQVCSIGAGVLFSLNRVRDFDLTAQVARKRENNHVDPALKAMRETLRKLGRITRRLYFFQGISFVVGVLLFLWFVLVRHGAALYPSIPAAG</sequence>